<dbReference type="PANTHER" id="PTHR31760:SF0">
    <property type="entry name" value="S-ADENOSYL-L-METHIONINE-DEPENDENT METHYLTRANSFERASES SUPERFAMILY PROTEIN"/>
    <property type="match status" value="1"/>
</dbReference>
<dbReference type="InterPro" id="IPR003682">
    <property type="entry name" value="rRNA_ssu_MeTfrase_G"/>
</dbReference>
<dbReference type="PANTHER" id="PTHR31760">
    <property type="entry name" value="S-ADENOSYL-L-METHIONINE-DEPENDENT METHYLTRANSFERASES SUPERFAMILY PROTEIN"/>
    <property type="match status" value="1"/>
</dbReference>
<feature type="binding site" evidence="6">
    <location>
        <begin position="124"/>
        <end position="125"/>
    </location>
    <ligand>
        <name>S-adenosyl-L-methionine</name>
        <dbReference type="ChEBI" id="CHEBI:59789"/>
    </ligand>
</feature>
<feature type="binding site" evidence="6">
    <location>
        <position position="138"/>
    </location>
    <ligand>
        <name>S-adenosyl-L-methionine</name>
        <dbReference type="ChEBI" id="CHEBI:59789"/>
    </ligand>
</feature>
<evidence type="ECO:0000256" key="1">
    <source>
        <dbReference type="ARBA" id="ARBA00022490"/>
    </source>
</evidence>
<keyword evidence="4 6" id="KW-0808">Transferase</keyword>
<keyword evidence="8" id="KW-1185">Reference proteome</keyword>
<reference evidence="7 8" key="1">
    <citation type="submission" date="2020-03" db="EMBL/GenBank/DDBJ databases">
        <title>Genomic Encyclopedia of Type Strains, Phase IV (KMG-IV): sequencing the most valuable type-strain genomes for metagenomic binning, comparative biology and taxonomic classification.</title>
        <authorList>
            <person name="Goeker M."/>
        </authorList>
    </citation>
    <scope>NUCLEOTIDE SEQUENCE [LARGE SCALE GENOMIC DNA]</scope>
    <source>
        <strain evidence="7 8">DSM 22753</strain>
    </source>
</reference>
<dbReference type="Pfam" id="PF02527">
    <property type="entry name" value="GidB"/>
    <property type="match status" value="1"/>
</dbReference>
<dbReference type="GO" id="GO:0008168">
    <property type="term" value="F:methyltransferase activity"/>
    <property type="evidence" value="ECO:0007669"/>
    <property type="project" value="UniProtKB-KW"/>
</dbReference>
<organism evidence="7 8">
    <name type="scientific">Sphingomonas japonica</name>
    <dbReference type="NCBI Taxonomy" id="511662"/>
    <lineage>
        <taxon>Bacteria</taxon>
        <taxon>Pseudomonadati</taxon>
        <taxon>Pseudomonadota</taxon>
        <taxon>Alphaproteobacteria</taxon>
        <taxon>Sphingomonadales</taxon>
        <taxon>Sphingomonadaceae</taxon>
        <taxon>Sphingomonas</taxon>
    </lineage>
</organism>
<comment type="function">
    <text evidence="6">Specifically methylates the N7 position of guanine in position 527 of 16S rRNA.</text>
</comment>
<dbReference type="RefSeq" id="WP_140230898.1">
    <property type="nucleotide sequence ID" value="NZ_BAAAEV010000001.1"/>
</dbReference>
<dbReference type="SUPFAM" id="SSF53335">
    <property type="entry name" value="S-adenosyl-L-methionine-dependent methyltransferases"/>
    <property type="match status" value="1"/>
</dbReference>
<comment type="subcellular location">
    <subcellularLocation>
        <location evidence="6">Cytoplasm</location>
    </subcellularLocation>
</comment>
<gene>
    <name evidence="6" type="primary">rsmG</name>
    <name evidence="7" type="ORF">FHT01_001027</name>
</gene>
<evidence type="ECO:0000256" key="6">
    <source>
        <dbReference type="HAMAP-Rule" id="MF_00074"/>
    </source>
</evidence>
<accession>A0ABX0U062</accession>
<feature type="binding site" evidence="6">
    <location>
        <position position="79"/>
    </location>
    <ligand>
        <name>S-adenosyl-L-methionine</name>
        <dbReference type="ChEBI" id="CHEBI:59789"/>
    </ligand>
</feature>
<dbReference type="PIRSF" id="PIRSF003078">
    <property type="entry name" value="GidB"/>
    <property type="match status" value="1"/>
</dbReference>
<keyword evidence="3 6" id="KW-0489">Methyltransferase</keyword>
<evidence type="ECO:0000313" key="7">
    <source>
        <dbReference type="EMBL" id="NIJ23485.1"/>
    </source>
</evidence>
<comment type="caution">
    <text evidence="6">Lacks conserved residue(s) required for the propagation of feature annotation.</text>
</comment>
<feature type="binding site" evidence="6">
    <location>
        <position position="74"/>
    </location>
    <ligand>
        <name>S-adenosyl-L-methionine</name>
        <dbReference type="ChEBI" id="CHEBI:59789"/>
    </ligand>
</feature>
<dbReference type="EC" id="2.1.1.170" evidence="6"/>
<dbReference type="GO" id="GO:0032259">
    <property type="term" value="P:methylation"/>
    <property type="evidence" value="ECO:0007669"/>
    <property type="project" value="UniProtKB-KW"/>
</dbReference>
<protein>
    <recommendedName>
        <fullName evidence="6">Ribosomal RNA small subunit methyltransferase G</fullName>
        <ecNumber evidence="6">2.1.1.170</ecNumber>
    </recommendedName>
    <alternativeName>
        <fullName evidence="6">16S rRNA 7-methylguanosine methyltransferase</fullName>
        <shortName evidence="6">16S rRNA m7G methyltransferase</shortName>
    </alternativeName>
</protein>
<dbReference type="Gene3D" id="3.40.50.150">
    <property type="entry name" value="Vaccinia Virus protein VP39"/>
    <property type="match status" value="1"/>
</dbReference>
<proteinExistence type="inferred from homology"/>
<name>A0ABX0U062_9SPHN</name>
<evidence type="ECO:0000256" key="2">
    <source>
        <dbReference type="ARBA" id="ARBA00022552"/>
    </source>
</evidence>
<comment type="caution">
    <text evidence="7">The sequence shown here is derived from an EMBL/GenBank/DDBJ whole genome shotgun (WGS) entry which is preliminary data.</text>
</comment>
<comment type="similarity">
    <text evidence="6">Belongs to the methyltransferase superfamily. RNA methyltransferase RsmG family.</text>
</comment>
<dbReference type="EMBL" id="JAASQP010000001">
    <property type="protein sequence ID" value="NIJ23485.1"/>
    <property type="molecule type" value="Genomic_DNA"/>
</dbReference>
<comment type="catalytic activity">
    <reaction evidence="6">
        <text>guanosine(527) in 16S rRNA + S-adenosyl-L-methionine = N(7)-methylguanosine(527) in 16S rRNA + S-adenosyl-L-homocysteine</text>
        <dbReference type="Rhea" id="RHEA:42732"/>
        <dbReference type="Rhea" id="RHEA-COMP:10209"/>
        <dbReference type="Rhea" id="RHEA-COMP:10210"/>
        <dbReference type="ChEBI" id="CHEBI:57856"/>
        <dbReference type="ChEBI" id="CHEBI:59789"/>
        <dbReference type="ChEBI" id="CHEBI:74269"/>
        <dbReference type="ChEBI" id="CHEBI:74480"/>
        <dbReference type="EC" id="2.1.1.170"/>
    </reaction>
</comment>
<evidence type="ECO:0000313" key="8">
    <source>
        <dbReference type="Proteomes" id="UP000788153"/>
    </source>
</evidence>
<keyword evidence="2 6" id="KW-0698">rRNA processing</keyword>
<dbReference type="InterPro" id="IPR029063">
    <property type="entry name" value="SAM-dependent_MTases_sf"/>
</dbReference>
<keyword evidence="1 6" id="KW-0963">Cytoplasm</keyword>
<evidence type="ECO:0000256" key="4">
    <source>
        <dbReference type="ARBA" id="ARBA00022679"/>
    </source>
</evidence>
<evidence type="ECO:0000256" key="5">
    <source>
        <dbReference type="ARBA" id="ARBA00022691"/>
    </source>
</evidence>
<dbReference type="NCBIfam" id="TIGR00138">
    <property type="entry name" value="rsmG_gidB"/>
    <property type="match status" value="1"/>
</dbReference>
<sequence>MTEDEARAWVREHYGVSRETRLANFAELVVQENERQNLVSPASVREMWSRHLVDSAQLERLGHRDDPGLWIDIGSGAGFPGLVVALLTDRPVLLAEPRRRRAEFLATAAGIMGCQNVEVLQSKIEAVPARTAVTISARAVAAIPSLFKAAIHLANDDTVWVFPKGRNAEIEVAEARGAWHGTFHVEQSITQPNSAIVIATGVRSR</sequence>
<dbReference type="Proteomes" id="UP000788153">
    <property type="component" value="Unassembled WGS sequence"/>
</dbReference>
<evidence type="ECO:0000256" key="3">
    <source>
        <dbReference type="ARBA" id="ARBA00022603"/>
    </source>
</evidence>
<keyword evidence="5 6" id="KW-0949">S-adenosyl-L-methionine</keyword>
<dbReference type="HAMAP" id="MF_00074">
    <property type="entry name" value="16SrRNA_methyltr_G"/>
    <property type="match status" value="1"/>
</dbReference>